<feature type="domain" description="Protein kinase" evidence="1">
    <location>
        <begin position="1"/>
        <end position="302"/>
    </location>
</feature>
<reference evidence="2 3" key="1">
    <citation type="submission" date="2019-01" db="EMBL/GenBank/DDBJ databases">
        <authorList>
            <person name="Ferrante I. M."/>
        </authorList>
    </citation>
    <scope>NUCLEOTIDE SEQUENCE [LARGE SCALE GENOMIC DNA]</scope>
    <source>
        <strain evidence="2 3">B856</strain>
    </source>
</reference>
<dbReference type="GO" id="GO:0005737">
    <property type="term" value="C:cytoplasm"/>
    <property type="evidence" value="ECO:0007669"/>
    <property type="project" value="TreeGrafter"/>
</dbReference>
<evidence type="ECO:0000313" key="3">
    <source>
        <dbReference type="Proteomes" id="UP000291116"/>
    </source>
</evidence>
<protein>
    <recommendedName>
        <fullName evidence="1">Protein kinase domain-containing protein</fullName>
    </recommendedName>
</protein>
<dbReference type="AlphaFoldDB" id="A0A448Z1I0"/>
<organism evidence="2 3">
    <name type="scientific">Pseudo-nitzschia multistriata</name>
    <dbReference type="NCBI Taxonomy" id="183589"/>
    <lineage>
        <taxon>Eukaryota</taxon>
        <taxon>Sar</taxon>
        <taxon>Stramenopiles</taxon>
        <taxon>Ochrophyta</taxon>
        <taxon>Bacillariophyta</taxon>
        <taxon>Bacillariophyceae</taxon>
        <taxon>Bacillariophycidae</taxon>
        <taxon>Bacillariales</taxon>
        <taxon>Bacillariaceae</taxon>
        <taxon>Pseudo-nitzschia</taxon>
    </lineage>
</organism>
<sequence>MGIDENSIHNIVQDRSFMARHTIRQGKDYRYAIKRVQDKSKTDAQHYVNSVVDLATEARFLAVIRHANIIKMRAMDDGSFYTDGFFVVLDRLYDIMPTRLKKWKKKEGGTLKKAFKSKDTKKLFWVERLTVAYDLACALSYLHGMSVIYRDLKPDNIGFDVRGDVKIFDFGLAKEIDPRTRLEDGTYKLTGDTGSPRYMAPEVFLSKTYNETADTYSFCVLCWQIMAIETPYDHIKTNSMLKKSVVEGGARPKTREVWGPEMCSMLCDGFEDTTNRPSMADICERLRKEISRLSDEDVDVYLDESRRSRLSNAD</sequence>
<dbReference type="InterPro" id="IPR011009">
    <property type="entry name" value="Kinase-like_dom_sf"/>
</dbReference>
<dbReference type="GO" id="GO:0007165">
    <property type="term" value="P:signal transduction"/>
    <property type="evidence" value="ECO:0007669"/>
    <property type="project" value="TreeGrafter"/>
</dbReference>
<evidence type="ECO:0000259" key="1">
    <source>
        <dbReference type="PROSITE" id="PS50011"/>
    </source>
</evidence>
<dbReference type="PANTHER" id="PTHR23257:SF958">
    <property type="entry name" value="SERINE_THREONINE-PROTEIN KINASE WNK4"/>
    <property type="match status" value="1"/>
</dbReference>
<dbReference type="PROSITE" id="PS50011">
    <property type="entry name" value="PROTEIN_KINASE_DOM"/>
    <property type="match status" value="1"/>
</dbReference>
<keyword evidence="3" id="KW-1185">Reference proteome</keyword>
<dbReference type="InterPro" id="IPR050167">
    <property type="entry name" value="Ser_Thr_protein_kinase"/>
</dbReference>
<gene>
    <name evidence="2" type="ORF">PSNMU_V1.4_AUG-EV-PASAV3_0026950</name>
</gene>
<dbReference type="OrthoDB" id="192267at2759"/>
<proteinExistence type="predicted"/>
<evidence type="ECO:0000313" key="2">
    <source>
        <dbReference type="EMBL" id="VEU35947.1"/>
    </source>
</evidence>
<dbReference type="Gene3D" id="1.10.510.10">
    <property type="entry name" value="Transferase(Phosphotransferase) domain 1"/>
    <property type="match status" value="1"/>
</dbReference>
<dbReference type="SMART" id="SM00220">
    <property type="entry name" value="S_TKc"/>
    <property type="match status" value="1"/>
</dbReference>
<accession>A0A448Z1I0</accession>
<dbReference type="Pfam" id="PF00069">
    <property type="entry name" value="Pkinase"/>
    <property type="match status" value="1"/>
</dbReference>
<dbReference type="PANTHER" id="PTHR23257">
    <property type="entry name" value="SERINE-THREONINE PROTEIN KINASE"/>
    <property type="match status" value="1"/>
</dbReference>
<dbReference type="GO" id="GO:0005524">
    <property type="term" value="F:ATP binding"/>
    <property type="evidence" value="ECO:0007669"/>
    <property type="project" value="InterPro"/>
</dbReference>
<dbReference type="SUPFAM" id="SSF56112">
    <property type="entry name" value="Protein kinase-like (PK-like)"/>
    <property type="match status" value="1"/>
</dbReference>
<dbReference type="EMBL" id="CAACVS010000073">
    <property type="protein sequence ID" value="VEU35947.1"/>
    <property type="molecule type" value="Genomic_DNA"/>
</dbReference>
<dbReference type="InterPro" id="IPR000719">
    <property type="entry name" value="Prot_kinase_dom"/>
</dbReference>
<name>A0A448Z1I0_9STRA</name>
<dbReference type="Proteomes" id="UP000291116">
    <property type="component" value="Unassembled WGS sequence"/>
</dbReference>
<dbReference type="GO" id="GO:0004672">
    <property type="term" value="F:protein kinase activity"/>
    <property type="evidence" value="ECO:0007669"/>
    <property type="project" value="InterPro"/>
</dbReference>